<reference evidence="3" key="2">
    <citation type="submission" date="2020-09" db="EMBL/GenBank/DDBJ databases">
        <authorList>
            <person name="Sun Q."/>
            <person name="Ohkuma M."/>
        </authorList>
    </citation>
    <scope>NUCLEOTIDE SEQUENCE</scope>
    <source>
        <strain evidence="3">JCM 19596</strain>
    </source>
</reference>
<dbReference type="Proteomes" id="UP000607197">
    <property type="component" value="Unassembled WGS sequence"/>
</dbReference>
<organism evidence="3 4">
    <name type="scientific">Halocalculus aciditolerans</name>
    <dbReference type="NCBI Taxonomy" id="1383812"/>
    <lineage>
        <taxon>Archaea</taxon>
        <taxon>Methanobacteriati</taxon>
        <taxon>Methanobacteriota</taxon>
        <taxon>Stenosarchaea group</taxon>
        <taxon>Halobacteria</taxon>
        <taxon>Halobacteriales</taxon>
        <taxon>Halobacteriaceae</taxon>
        <taxon>Halocalculus</taxon>
    </lineage>
</organism>
<name>A0A830F9Z9_9EURY</name>
<comment type="caution">
    <text evidence="3">The sequence shown here is derived from an EMBL/GenBank/DDBJ whole genome shotgun (WGS) entry which is preliminary data.</text>
</comment>
<evidence type="ECO:0000313" key="3">
    <source>
        <dbReference type="EMBL" id="GGL54648.1"/>
    </source>
</evidence>
<sequence>MANEWQPNDIFDILGDERVQAILQLTARRSMSATELIDELDASSSSIYRRISVLTERNLLHERNSVERDGNHYNVYQPNFDHATIRLDDTGLSVAVYDDGDLTYTEPTTDRALTDSPPNDGLAHD</sequence>
<dbReference type="AlphaFoldDB" id="A0A830F9Z9"/>
<dbReference type="Pfam" id="PF12840">
    <property type="entry name" value="HTH_20"/>
    <property type="match status" value="1"/>
</dbReference>
<dbReference type="InterPro" id="IPR036390">
    <property type="entry name" value="WH_DNA-bd_sf"/>
</dbReference>
<dbReference type="EMBL" id="BMPG01000001">
    <property type="protein sequence ID" value="GGL54648.1"/>
    <property type="molecule type" value="Genomic_DNA"/>
</dbReference>
<dbReference type="SUPFAM" id="SSF46785">
    <property type="entry name" value="Winged helix' DNA-binding domain"/>
    <property type="match status" value="1"/>
</dbReference>
<reference evidence="3" key="1">
    <citation type="journal article" date="2014" name="Int. J. Syst. Evol. Microbiol.">
        <title>Complete genome sequence of Corynebacterium casei LMG S-19264T (=DSM 44701T), isolated from a smear-ripened cheese.</title>
        <authorList>
            <consortium name="US DOE Joint Genome Institute (JGI-PGF)"/>
            <person name="Walter F."/>
            <person name="Albersmeier A."/>
            <person name="Kalinowski J."/>
            <person name="Ruckert C."/>
        </authorList>
    </citation>
    <scope>NUCLEOTIDE SEQUENCE</scope>
    <source>
        <strain evidence="3">JCM 19596</strain>
    </source>
</reference>
<accession>A0A830F9Z9</accession>
<protein>
    <recommendedName>
        <fullName evidence="2">HTH arsR-type domain-containing protein</fullName>
    </recommendedName>
</protein>
<feature type="domain" description="HTH arsR-type" evidence="2">
    <location>
        <begin position="9"/>
        <end position="92"/>
    </location>
</feature>
<dbReference type="Gene3D" id="1.10.10.10">
    <property type="entry name" value="Winged helix-like DNA-binding domain superfamily/Winged helix DNA-binding domain"/>
    <property type="match status" value="1"/>
</dbReference>
<keyword evidence="4" id="KW-1185">Reference proteome</keyword>
<gene>
    <name evidence="3" type="ORF">GCM10009039_10940</name>
</gene>
<dbReference type="InterPro" id="IPR036388">
    <property type="entry name" value="WH-like_DNA-bd_sf"/>
</dbReference>
<dbReference type="InterPro" id="IPR001845">
    <property type="entry name" value="HTH_ArsR_DNA-bd_dom"/>
</dbReference>
<dbReference type="OrthoDB" id="311452at2157"/>
<evidence type="ECO:0000313" key="4">
    <source>
        <dbReference type="Proteomes" id="UP000607197"/>
    </source>
</evidence>
<dbReference type="RefSeq" id="WP_188976632.1">
    <property type="nucleotide sequence ID" value="NZ_BMPG01000001.1"/>
</dbReference>
<evidence type="ECO:0000256" key="1">
    <source>
        <dbReference type="SAM" id="MobiDB-lite"/>
    </source>
</evidence>
<proteinExistence type="predicted"/>
<dbReference type="SMART" id="SM00418">
    <property type="entry name" value="HTH_ARSR"/>
    <property type="match status" value="1"/>
</dbReference>
<evidence type="ECO:0000259" key="2">
    <source>
        <dbReference type="SMART" id="SM00418"/>
    </source>
</evidence>
<dbReference type="GO" id="GO:0003700">
    <property type="term" value="F:DNA-binding transcription factor activity"/>
    <property type="evidence" value="ECO:0007669"/>
    <property type="project" value="InterPro"/>
</dbReference>
<feature type="region of interest" description="Disordered" evidence="1">
    <location>
        <begin position="102"/>
        <end position="125"/>
    </location>
</feature>